<dbReference type="Proteomes" id="UP000886501">
    <property type="component" value="Unassembled WGS sequence"/>
</dbReference>
<dbReference type="EMBL" id="MU118032">
    <property type="protein sequence ID" value="KAF9647490.1"/>
    <property type="molecule type" value="Genomic_DNA"/>
</dbReference>
<comment type="caution">
    <text evidence="1">The sequence shown here is derived from an EMBL/GenBank/DDBJ whole genome shotgun (WGS) entry which is preliminary data.</text>
</comment>
<organism evidence="1 2">
    <name type="scientific">Thelephora ganbajun</name>
    <name type="common">Ganba fungus</name>
    <dbReference type="NCBI Taxonomy" id="370292"/>
    <lineage>
        <taxon>Eukaryota</taxon>
        <taxon>Fungi</taxon>
        <taxon>Dikarya</taxon>
        <taxon>Basidiomycota</taxon>
        <taxon>Agaricomycotina</taxon>
        <taxon>Agaricomycetes</taxon>
        <taxon>Thelephorales</taxon>
        <taxon>Thelephoraceae</taxon>
        <taxon>Thelephora</taxon>
    </lineage>
</organism>
<proteinExistence type="predicted"/>
<gene>
    <name evidence="1" type="ORF">BDM02DRAFT_3247439</name>
</gene>
<evidence type="ECO:0000313" key="1">
    <source>
        <dbReference type="EMBL" id="KAF9647490.1"/>
    </source>
</evidence>
<keyword evidence="2" id="KW-1185">Reference proteome</keyword>
<accession>A0ACB6ZDJ9</accession>
<protein>
    <submittedName>
        <fullName evidence="1">Uncharacterized protein</fullName>
    </submittedName>
</protein>
<name>A0ACB6ZDJ9_THEGA</name>
<sequence>MATTQASPFLTPLNFLLTPCLRQHYLWAGGHFVLLISALRYFLATITLKAVSSWWYKVSFTGALISYVIVCQKSLGLPQPSAAWFKRALVDENVQYFLLAIFWWSSKPVAIALLPYTIFSLFHALTFTRTTIIPQVLPPGPPATAGGPPQAHPVAKKLQVWVKSNYDTAMKAVAYTELLIMARIILGAITFQNSLLSPIFYAHFLRQRYYQSAFTRDAIAVVDKRIEGYVRREGVPPVVVQIWDKVRLGLGRWAGSTLTAQQPAAGAGGARRN</sequence>
<reference evidence="1" key="1">
    <citation type="submission" date="2019-10" db="EMBL/GenBank/DDBJ databases">
        <authorList>
            <consortium name="DOE Joint Genome Institute"/>
            <person name="Kuo A."/>
            <person name="Miyauchi S."/>
            <person name="Kiss E."/>
            <person name="Drula E."/>
            <person name="Kohler A."/>
            <person name="Sanchez-Garcia M."/>
            <person name="Andreopoulos B."/>
            <person name="Barry K.W."/>
            <person name="Bonito G."/>
            <person name="Buee M."/>
            <person name="Carver A."/>
            <person name="Chen C."/>
            <person name="Cichocki N."/>
            <person name="Clum A."/>
            <person name="Culley D."/>
            <person name="Crous P.W."/>
            <person name="Fauchery L."/>
            <person name="Girlanda M."/>
            <person name="Hayes R."/>
            <person name="Keri Z."/>
            <person name="Labutti K."/>
            <person name="Lipzen A."/>
            <person name="Lombard V."/>
            <person name="Magnuson J."/>
            <person name="Maillard F."/>
            <person name="Morin E."/>
            <person name="Murat C."/>
            <person name="Nolan M."/>
            <person name="Ohm R."/>
            <person name="Pangilinan J."/>
            <person name="Pereira M."/>
            <person name="Perotto S."/>
            <person name="Peter M."/>
            <person name="Riley R."/>
            <person name="Sitrit Y."/>
            <person name="Stielow B."/>
            <person name="Szollosi G."/>
            <person name="Zifcakova L."/>
            <person name="Stursova M."/>
            <person name="Spatafora J.W."/>
            <person name="Tedersoo L."/>
            <person name="Vaario L.-M."/>
            <person name="Yamada A."/>
            <person name="Yan M."/>
            <person name="Wang P."/>
            <person name="Xu J."/>
            <person name="Bruns T."/>
            <person name="Baldrian P."/>
            <person name="Vilgalys R."/>
            <person name="Henrissat B."/>
            <person name="Grigoriev I.V."/>
            <person name="Hibbett D."/>
            <person name="Nagy L.G."/>
            <person name="Martin F.M."/>
        </authorList>
    </citation>
    <scope>NUCLEOTIDE SEQUENCE</scope>
    <source>
        <strain evidence="1">P2</strain>
    </source>
</reference>
<reference evidence="1" key="2">
    <citation type="journal article" date="2020" name="Nat. Commun.">
        <title>Large-scale genome sequencing of mycorrhizal fungi provides insights into the early evolution of symbiotic traits.</title>
        <authorList>
            <person name="Miyauchi S."/>
            <person name="Kiss E."/>
            <person name="Kuo A."/>
            <person name="Drula E."/>
            <person name="Kohler A."/>
            <person name="Sanchez-Garcia M."/>
            <person name="Morin E."/>
            <person name="Andreopoulos B."/>
            <person name="Barry K.W."/>
            <person name="Bonito G."/>
            <person name="Buee M."/>
            <person name="Carver A."/>
            <person name="Chen C."/>
            <person name="Cichocki N."/>
            <person name="Clum A."/>
            <person name="Culley D."/>
            <person name="Crous P.W."/>
            <person name="Fauchery L."/>
            <person name="Girlanda M."/>
            <person name="Hayes R.D."/>
            <person name="Keri Z."/>
            <person name="LaButti K."/>
            <person name="Lipzen A."/>
            <person name="Lombard V."/>
            <person name="Magnuson J."/>
            <person name="Maillard F."/>
            <person name="Murat C."/>
            <person name="Nolan M."/>
            <person name="Ohm R.A."/>
            <person name="Pangilinan J."/>
            <person name="Pereira M.F."/>
            <person name="Perotto S."/>
            <person name="Peter M."/>
            <person name="Pfister S."/>
            <person name="Riley R."/>
            <person name="Sitrit Y."/>
            <person name="Stielow J.B."/>
            <person name="Szollosi G."/>
            <person name="Zifcakova L."/>
            <person name="Stursova M."/>
            <person name="Spatafora J.W."/>
            <person name="Tedersoo L."/>
            <person name="Vaario L.M."/>
            <person name="Yamada A."/>
            <person name="Yan M."/>
            <person name="Wang P."/>
            <person name="Xu J."/>
            <person name="Bruns T."/>
            <person name="Baldrian P."/>
            <person name="Vilgalys R."/>
            <person name="Dunand C."/>
            <person name="Henrissat B."/>
            <person name="Grigoriev I.V."/>
            <person name="Hibbett D."/>
            <person name="Nagy L.G."/>
            <person name="Martin F.M."/>
        </authorList>
    </citation>
    <scope>NUCLEOTIDE SEQUENCE</scope>
    <source>
        <strain evidence="1">P2</strain>
    </source>
</reference>
<evidence type="ECO:0000313" key="2">
    <source>
        <dbReference type="Proteomes" id="UP000886501"/>
    </source>
</evidence>